<organism evidence="5">
    <name type="scientific">Geobacillus sp. (strain Y4.1MC1)</name>
    <dbReference type="NCBI Taxonomy" id="581103"/>
    <lineage>
        <taxon>Bacteria</taxon>
        <taxon>Bacillati</taxon>
        <taxon>Bacillota</taxon>
        <taxon>Bacilli</taxon>
        <taxon>Bacillales</taxon>
        <taxon>Anoxybacillaceae</taxon>
        <taxon>Geobacillus</taxon>
    </lineage>
</organism>
<dbReference type="InterPro" id="IPR041492">
    <property type="entry name" value="HAD_2"/>
</dbReference>
<reference evidence="5" key="1">
    <citation type="submission" date="2010-10" db="EMBL/GenBank/DDBJ databases">
        <title>Complete sequence of chromosome of Geobacillus sp. Y4.1MC1.</title>
        <authorList>
            <consortium name="US DOE Joint Genome Institute"/>
            <person name="Lucas S."/>
            <person name="Copeland A."/>
            <person name="Lapidus A."/>
            <person name="Cheng J.-F."/>
            <person name="Bruce D."/>
            <person name="Goodwin L."/>
            <person name="Pitluck S."/>
            <person name="Chertkov O."/>
            <person name="Zhang X."/>
            <person name="Detter J.C."/>
            <person name="Han C."/>
            <person name="Tapia R."/>
            <person name="Land M."/>
            <person name="Hauser L."/>
            <person name="Jeffries C."/>
            <person name="Kyrpides N."/>
            <person name="Ivanova N."/>
            <person name="Ovchinnikova G."/>
            <person name="Brumm P."/>
            <person name="Mead D."/>
            <person name="Woyke T."/>
        </authorList>
    </citation>
    <scope>NUCLEOTIDE SEQUENCE [LARGE SCALE GENOMIC DNA]</scope>
    <source>
        <strain evidence="5">Y4.1MC1</strain>
    </source>
</reference>
<dbReference type="Gene3D" id="3.40.50.1000">
    <property type="entry name" value="HAD superfamily/HAD-like"/>
    <property type="match status" value="1"/>
</dbReference>
<protein>
    <submittedName>
        <fullName evidence="5">Haloacid dehalogenase domain protein hydrolase</fullName>
    </submittedName>
</protein>
<evidence type="ECO:0000256" key="2">
    <source>
        <dbReference type="ARBA" id="ARBA00022723"/>
    </source>
</evidence>
<keyword evidence="2" id="KW-0479">Metal-binding</keyword>
<keyword evidence="3 5" id="KW-0378">Hydrolase</keyword>
<evidence type="ECO:0000256" key="1">
    <source>
        <dbReference type="ARBA" id="ARBA00001946"/>
    </source>
</evidence>
<proteinExistence type="predicted"/>
<dbReference type="InterPro" id="IPR051400">
    <property type="entry name" value="HAD-like_hydrolase"/>
</dbReference>
<dbReference type="KEGG" id="gmc:GY4MC1_0353"/>
<dbReference type="SUPFAM" id="SSF56784">
    <property type="entry name" value="HAD-like"/>
    <property type="match status" value="1"/>
</dbReference>
<dbReference type="GO" id="GO:0016791">
    <property type="term" value="F:phosphatase activity"/>
    <property type="evidence" value="ECO:0007669"/>
    <property type="project" value="TreeGrafter"/>
</dbReference>
<dbReference type="SFLD" id="SFLDS00003">
    <property type="entry name" value="Haloacid_Dehalogenase"/>
    <property type="match status" value="1"/>
</dbReference>
<dbReference type="PANTHER" id="PTHR46470">
    <property type="entry name" value="N-ACYLNEURAMINATE-9-PHOSPHATASE"/>
    <property type="match status" value="1"/>
</dbReference>
<name>A0A7U4DJP0_GEOS0</name>
<dbReference type="NCBIfam" id="TIGR01549">
    <property type="entry name" value="HAD-SF-IA-v1"/>
    <property type="match status" value="1"/>
</dbReference>
<evidence type="ECO:0000256" key="3">
    <source>
        <dbReference type="ARBA" id="ARBA00022801"/>
    </source>
</evidence>
<dbReference type="EMBL" id="CP002293">
    <property type="protein sequence ID" value="ADP73197.1"/>
    <property type="molecule type" value="Genomic_DNA"/>
</dbReference>
<comment type="cofactor">
    <cofactor evidence="1">
        <name>Mg(2+)</name>
        <dbReference type="ChEBI" id="CHEBI:18420"/>
    </cofactor>
</comment>
<dbReference type="SFLD" id="SFLDG01129">
    <property type="entry name" value="C1.5:_HAD__Beta-PGM__Phosphata"/>
    <property type="match status" value="1"/>
</dbReference>
<keyword evidence="4" id="KW-0460">Magnesium</keyword>
<gene>
    <name evidence="5" type="ORF">GY4MC1_0353</name>
</gene>
<dbReference type="Pfam" id="PF13419">
    <property type="entry name" value="HAD_2"/>
    <property type="match status" value="1"/>
</dbReference>
<sequence length="225" mass="26178">MRYQGFIFDMDDTLYCEYDYVYSGFKVVSKLIAQSQKKITDNIVYQYLIDEWKRNGRGKVFNKVCEKLGIDIDISYLVEAYRYHKPTIQMYDDAKKLLLYLKHKKVQTGLITDGHPVAQYNKIKSLGLKKWIDCIIITGILGEEYYKPSEVPYKIALNSLGLEAKQCVYIGDNPYKDFITAKKLGIKTIRVIRPIGDYMHVKLSSEFEADIVVYSLTDIMKMNII</sequence>
<evidence type="ECO:0000313" key="5">
    <source>
        <dbReference type="EMBL" id="ADP73197.1"/>
    </source>
</evidence>
<dbReference type="InterPro" id="IPR006439">
    <property type="entry name" value="HAD-SF_hydro_IA"/>
</dbReference>
<accession>A0A7U4DJP0</accession>
<evidence type="ECO:0000256" key="4">
    <source>
        <dbReference type="ARBA" id="ARBA00022842"/>
    </source>
</evidence>
<dbReference type="InterPro" id="IPR023214">
    <property type="entry name" value="HAD_sf"/>
</dbReference>
<dbReference type="Gene3D" id="1.10.150.520">
    <property type="match status" value="1"/>
</dbReference>
<dbReference type="GO" id="GO:0044281">
    <property type="term" value="P:small molecule metabolic process"/>
    <property type="evidence" value="ECO:0007669"/>
    <property type="project" value="UniProtKB-ARBA"/>
</dbReference>
<dbReference type="GO" id="GO:0046872">
    <property type="term" value="F:metal ion binding"/>
    <property type="evidence" value="ECO:0007669"/>
    <property type="project" value="UniProtKB-KW"/>
</dbReference>
<dbReference type="InterPro" id="IPR036412">
    <property type="entry name" value="HAD-like_sf"/>
</dbReference>
<dbReference type="AlphaFoldDB" id="A0A7U4DJP0"/>
<dbReference type="PANTHER" id="PTHR46470:SF2">
    <property type="entry name" value="GLYCERALDEHYDE 3-PHOSPHATE PHOSPHATASE"/>
    <property type="match status" value="1"/>
</dbReference>